<name>A0A7W3RDB9_PRIAR</name>
<comment type="caution">
    <text evidence="1">The sequence shown here is derived from an EMBL/GenBank/DDBJ whole genome shotgun (WGS) entry which is preliminary data.</text>
</comment>
<dbReference type="RefSeq" id="WP_013057743.1">
    <property type="nucleotide sequence ID" value="NZ_CP129007.1"/>
</dbReference>
<evidence type="ECO:0000313" key="2">
    <source>
        <dbReference type="Proteomes" id="UP000543174"/>
    </source>
</evidence>
<gene>
    <name evidence="1" type="ORF">HNP21_000681</name>
</gene>
<dbReference type="Proteomes" id="UP000543174">
    <property type="component" value="Unassembled WGS sequence"/>
</dbReference>
<accession>A0A7W3RDB9</accession>
<reference evidence="1" key="1">
    <citation type="submission" date="2020-08" db="EMBL/GenBank/DDBJ databases">
        <title>Functional genomics of gut bacteria from endangered species of beetles.</title>
        <authorList>
            <person name="Carlos-Shanley C."/>
        </authorList>
    </citation>
    <scope>NUCLEOTIDE SEQUENCE [LARGE SCALE GENOMIC DNA]</scope>
    <source>
        <strain evidence="1">S00060</strain>
    </source>
</reference>
<sequence>MKEQMSNLFHQLKQSVSDVSDKLYDKVHTLQSSPGVSAFELYEWIKENPSTSVQKQTLLGMSYSFYTLHVDGVFFYMETKYDYLLYMTIYSPTRHYFTYHSYRDSLSTVTPLTFPILKS</sequence>
<dbReference type="EMBL" id="JACJHT010000001">
    <property type="protein sequence ID" value="MBA9037592.1"/>
    <property type="molecule type" value="Genomic_DNA"/>
</dbReference>
<keyword evidence="2" id="KW-1185">Reference proteome</keyword>
<organism evidence="1 2">
    <name type="scientific">Priestia aryabhattai</name>
    <name type="common">Bacillus aryabhattai</name>
    <dbReference type="NCBI Taxonomy" id="412384"/>
    <lineage>
        <taxon>Bacteria</taxon>
        <taxon>Bacillati</taxon>
        <taxon>Bacillota</taxon>
        <taxon>Bacilli</taxon>
        <taxon>Bacillales</taxon>
        <taxon>Bacillaceae</taxon>
        <taxon>Priestia</taxon>
    </lineage>
</organism>
<evidence type="ECO:0000313" key="1">
    <source>
        <dbReference type="EMBL" id="MBA9037592.1"/>
    </source>
</evidence>
<dbReference type="AlphaFoldDB" id="A0A7W3RDB9"/>
<proteinExistence type="predicted"/>
<protein>
    <submittedName>
        <fullName evidence="1">Uncharacterized protein</fullName>
    </submittedName>
</protein>